<sequence>MVVILRMKVVPNMLVQSVVFEASILGTTFVLRITHKNSLETGTKVYYSFR</sequence>
<dbReference type="EMBL" id="MZGT01000012">
    <property type="protein sequence ID" value="OPJ64480.1"/>
    <property type="molecule type" value="Genomic_DNA"/>
</dbReference>
<evidence type="ECO:0000313" key="2">
    <source>
        <dbReference type="Proteomes" id="UP000191056"/>
    </source>
</evidence>
<gene>
    <name evidence="1" type="ORF">CLCHR_11270</name>
</gene>
<reference evidence="1 2" key="1">
    <citation type="submission" date="2017-03" db="EMBL/GenBank/DDBJ databases">
        <title>Genome sequence of Clostridium chromiireducens DSM 23318.</title>
        <authorList>
            <person name="Poehlein A."/>
            <person name="Daniel R."/>
        </authorList>
    </citation>
    <scope>NUCLEOTIDE SEQUENCE [LARGE SCALE GENOMIC DNA]</scope>
    <source>
        <strain evidence="1 2">DSM 23318</strain>
    </source>
</reference>
<keyword evidence="2" id="KW-1185">Reference proteome</keyword>
<name>A0A1V4IXD1_9CLOT</name>
<organism evidence="1 2">
    <name type="scientific">Clostridium chromiireducens</name>
    <dbReference type="NCBI Taxonomy" id="225345"/>
    <lineage>
        <taxon>Bacteria</taxon>
        <taxon>Bacillati</taxon>
        <taxon>Bacillota</taxon>
        <taxon>Clostridia</taxon>
        <taxon>Eubacteriales</taxon>
        <taxon>Clostridiaceae</taxon>
        <taxon>Clostridium</taxon>
    </lineage>
</organism>
<accession>A0A1V4IXD1</accession>
<protein>
    <submittedName>
        <fullName evidence="1">Uncharacterized protein</fullName>
    </submittedName>
</protein>
<evidence type="ECO:0000313" key="1">
    <source>
        <dbReference type="EMBL" id="OPJ64480.1"/>
    </source>
</evidence>
<dbReference type="Proteomes" id="UP000191056">
    <property type="component" value="Unassembled WGS sequence"/>
</dbReference>
<proteinExistence type="predicted"/>
<comment type="caution">
    <text evidence="1">The sequence shown here is derived from an EMBL/GenBank/DDBJ whole genome shotgun (WGS) entry which is preliminary data.</text>
</comment>
<dbReference type="AlphaFoldDB" id="A0A1V4IXD1"/>